<dbReference type="AlphaFoldDB" id="A0A1B6KB41"/>
<organism evidence="2">
    <name type="scientific">Graphocephala atropunctata</name>
    <dbReference type="NCBI Taxonomy" id="36148"/>
    <lineage>
        <taxon>Eukaryota</taxon>
        <taxon>Metazoa</taxon>
        <taxon>Ecdysozoa</taxon>
        <taxon>Arthropoda</taxon>
        <taxon>Hexapoda</taxon>
        <taxon>Insecta</taxon>
        <taxon>Pterygota</taxon>
        <taxon>Neoptera</taxon>
        <taxon>Paraneoptera</taxon>
        <taxon>Hemiptera</taxon>
        <taxon>Auchenorrhyncha</taxon>
        <taxon>Membracoidea</taxon>
        <taxon>Cicadellidae</taxon>
        <taxon>Cicadellinae</taxon>
        <taxon>Cicadellini</taxon>
        <taxon>Graphocephala</taxon>
    </lineage>
</organism>
<accession>A0A1B6KB41</accession>
<evidence type="ECO:0000256" key="1">
    <source>
        <dbReference type="SAM" id="MobiDB-lite"/>
    </source>
</evidence>
<name>A0A1B6KB41_9HEMI</name>
<feature type="region of interest" description="Disordered" evidence="1">
    <location>
        <begin position="74"/>
        <end position="100"/>
    </location>
</feature>
<gene>
    <name evidence="2" type="ORF">g.11943</name>
</gene>
<proteinExistence type="predicted"/>
<dbReference type="EMBL" id="GEBQ01031304">
    <property type="protein sequence ID" value="JAT08673.1"/>
    <property type="molecule type" value="Transcribed_RNA"/>
</dbReference>
<evidence type="ECO:0000313" key="2">
    <source>
        <dbReference type="EMBL" id="JAT08673.1"/>
    </source>
</evidence>
<protein>
    <submittedName>
        <fullName evidence="2">Uncharacterized protein</fullName>
    </submittedName>
</protein>
<sequence>MVQPVNCQGLLKLVVKKAAHGGTVPMATRALELAMKLGVLEKDGQGSYRLQSREKLRVVVAKARRAMARRRWWNRRKVRRPRPMSRHGARQRRRKRLPSKLLRHRRQMYEGFKRARLLVQSSPDIYAKKASKRG</sequence>
<reference evidence="2" key="1">
    <citation type="submission" date="2015-11" db="EMBL/GenBank/DDBJ databases">
        <title>De novo transcriptome assembly of four potential Pierce s Disease insect vectors from Arizona vineyards.</title>
        <authorList>
            <person name="Tassone E.E."/>
        </authorList>
    </citation>
    <scope>NUCLEOTIDE SEQUENCE</scope>
</reference>